<dbReference type="EMBL" id="PIOD01000016">
    <property type="protein sequence ID" value="RDW16705.1"/>
    <property type="molecule type" value="Genomic_DNA"/>
</dbReference>
<dbReference type="GO" id="GO:0006355">
    <property type="term" value="P:regulation of DNA-templated transcription"/>
    <property type="evidence" value="ECO:0007669"/>
    <property type="project" value="InterPro"/>
</dbReference>
<evidence type="ECO:0000259" key="2">
    <source>
        <dbReference type="PROSITE" id="PS51372"/>
    </source>
</evidence>
<sequence>MKIVKVLNNNVVMTKNKSDQEMVVVGKGLAFQKKVGDMIDTTNIEKTFVLESSNVALKLAELMKDTPGKFLDLSYKILELAKSRLTYKLDDYLYVALTDHLSFAITRHNNGINLKNPLLWEIRRYYKQEFQIALEALDIVERETGVRLTEDEAASIALHLVNSQLSGENMMAAVKVTEMVNNILNIVKYYFKIELDEESINYERFLTHLRFFTIRFIRNEKSGNMYDNFLYEQVKQKYTDAFQCTERIANYIAQDYNWEISNDEKVYLTLHIHRITSRLSLNTDFSNY</sequence>
<evidence type="ECO:0000256" key="1">
    <source>
        <dbReference type="ARBA" id="ARBA00022737"/>
    </source>
</evidence>
<gene>
    <name evidence="3" type="ORF">CWR45_13830</name>
</gene>
<dbReference type="PANTHER" id="PTHR30185">
    <property type="entry name" value="CRYPTIC BETA-GLUCOSIDE BGL OPERON ANTITERMINATOR"/>
    <property type="match status" value="1"/>
</dbReference>
<dbReference type="Proteomes" id="UP000256520">
    <property type="component" value="Unassembled WGS sequence"/>
</dbReference>
<dbReference type="InterPro" id="IPR050661">
    <property type="entry name" value="BglG_antiterminators"/>
</dbReference>
<dbReference type="RefSeq" id="WP_115750460.1">
    <property type="nucleotide sequence ID" value="NZ_PIOD01000016.1"/>
</dbReference>
<dbReference type="PANTHER" id="PTHR30185:SF15">
    <property type="entry name" value="CRYPTIC BETA-GLUCOSIDE BGL OPERON ANTITERMINATOR"/>
    <property type="match status" value="1"/>
</dbReference>
<proteinExistence type="predicted"/>
<dbReference type="PROSITE" id="PS51372">
    <property type="entry name" value="PRD_2"/>
    <property type="match status" value="2"/>
</dbReference>
<dbReference type="InterPro" id="IPR036634">
    <property type="entry name" value="PRD_sf"/>
</dbReference>
<accession>A0A3D8PNH9</accession>
<dbReference type="InterPro" id="IPR004341">
    <property type="entry name" value="CAT_RNA-bd_dom"/>
</dbReference>
<reference evidence="4" key="1">
    <citation type="submission" date="2017-11" db="EMBL/GenBank/DDBJ databases">
        <authorList>
            <person name="Zhu W."/>
        </authorList>
    </citation>
    <scope>NUCLEOTIDE SEQUENCE [LARGE SCALE GENOMIC DNA]</scope>
    <source>
        <strain evidence="4">CAU 1051</strain>
    </source>
</reference>
<evidence type="ECO:0000313" key="3">
    <source>
        <dbReference type="EMBL" id="RDW16705.1"/>
    </source>
</evidence>
<name>A0A3D8PNH9_9BACI</name>
<dbReference type="AlphaFoldDB" id="A0A3D8PNH9"/>
<dbReference type="Pfam" id="PF00874">
    <property type="entry name" value="PRD"/>
    <property type="match status" value="2"/>
</dbReference>
<organism evidence="3 4">
    <name type="scientific">Oceanobacillus chungangensis</name>
    <dbReference type="NCBI Taxonomy" id="1229152"/>
    <lineage>
        <taxon>Bacteria</taxon>
        <taxon>Bacillati</taxon>
        <taxon>Bacillota</taxon>
        <taxon>Bacilli</taxon>
        <taxon>Bacillales</taxon>
        <taxon>Bacillaceae</taxon>
        <taxon>Oceanobacillus</taxon>
    </lineage>
</organism>
<dbReference type="Gene3D" id="1.10.1790.10">
    <property type="entry name" value="PRD domain"/>
    <property type="match status" value="2"/>
</dbReference>
<dbReference type="Pfam" id="PF03123">
    <property type="entry name" value="CAT_RBD"/>
    <property type="match status" value="1"/>
</dbReference>
<keyword evidence="1" id="KW-0677">Repeat</keyword>
<protein>
    <submittedName>
        <fullName evidence="3">Transcription antiterminator BglG</fullName>
    </submittedName>
</protein>
<dbReference type="GO" id="GO:0003723">
    <property type="term" value="F:RNA binding"/>
    <property type="evidence" value="ECO:0007669"/>
    <property type="project" value="InterPro"/>
</dbReference>
<evidence type="ECO:0000313" key="4">
    <source>
        <dbReference type="Proteomes" id="UP000256520"/>
    </source>
</evidence>
<dbReference type="Gene3D" id="2.30.24.10">
    <property type="entry name" value="CAT RNA-binding domain"/>
    <property type="match status" value="1"/>
</dbReference>
<keyword evidence="4" id="KW-1185">Reference proteome</keyword>
<dbReference type="NCBIfam" id="NF046042">
    <property type="entry name" value="LicT"/>
    <property type="match status" value="1"/>
</dbReference>
<dbReference type="SUPFAM" id="SSF50151">
    <property type="entry name" value="SacY-like RNA-binding domain"/>
    <property type="match status" value="1"/>
</dbReference>
<dbReference type="InterPro" id="IPR011608">
    <property type="entry name" value="PRD"/>
</dbReference>
<dbReference type="InterPro" id="IPR036650">
    <property type="entry name" value="CAT_RNA-bd_dom_sf"/>
</dbReference>
<feature type="domain" description="PRD" evidence="2">
    <location>
        <begin position="65"/>
        <end position="170"/>
    </location>
</feature>
<comment type="caution">
    <text evidence="3">The sequence shown here is derived from an EMBL/GenBank/DDBJ whole genome shotgun (WGS) entry which is preliminary data.</text>
</comment>
<dbReference type="SUPFAM" id="SSF63520">
    <property type="entry name" value="PTS-regulatory domain, PRD"/>
    <property type="match status" value="2"/>
</dbReference>
<dbReference type="OrthoDB" id="9813552at2"/>
<dbReference type="SMART" id="SM01061">
    <property type="entry name" value="CAT_RBD"/>
    <property type="match status" value="1"/>
</dbReference>
<feature type="domain" description="PRD" evidence="2">
    <location>
        <begin position="171"/>
        <end position="282"/>
    </location>
</feature>